<dbReference type="PROSITE" id="PS50005">
    <property type="entry name" value="TPR"/>
    <property type="match status" value="2"/>
</dbReference>
<accession>C1C2K1</accession>
<evidence type="ECO:0000313" key="2">
    <source>
        <dbReference type="EMBL" id="ACO15504.1"/>
    </source>
</evidence>
<dbReference type="AlphaFoldDB" id="C1C2K1"/>
<dbReference type="PANTHER" id="PTHR47059">
    <property type="entry name" value="TETRATRICOPEPTIDE REPEAT PROTEIN 32"/>
    <property type="match status" value="1"/>
</dbReference>
<sequence>MPELESILSILRVNGRRLYDEKKYKEVEGMLSTFLKEASGESERLRGEAHNDRGHAKYMQVDFTGALEDYDTAITLAPSHHVSYYNRATLNYRLGKFQDAIIDFRTALEKCPGNEDYQKGLEECEKELS</sequence>
<reference evidence="2" key="1">
    <citation type="submission" date="2009-03" db="EMBL/GenBank/DDBJ databases">
        <title>Caligus clemensi ESTs and full-length cDNAs.</title>
        <authorList>
            <person name="Yasuike M."/>
            <person name="von Schalburg K."/>
            <person name="Cooper G."/>
            <person name="Leong J."/>
            <person name="Jones S.R.M."/>
            <person name="Koop B.F."/>
        </authorList>
    </citation>
    <scope>NUCLEOTIDE SEQUENCE</scope>
    <source>
        <tissue evidence="2">Whole</tissue>
    </source>
</reference>
<name>C1C2K1_CALCM</name>
<organism evidence="2">
    <name type="scientific">Caligus clemensi</name>
    <name type="common">Sea louse</name>
    <dbReference type="NCBI Taxonomy" id="344056"/>
    <lineage>
        <taxon>Eukaryota</taxon>
        <taxon>Metazoa</taxon>
        <taxon>Ecdysozoa</taxon>
        <taxon>Arthropoda</taxon>
        <taxon>Crustacea</taxon>
        <taxon>Multicrustacea</taxon>
        <taxon>Hexanauplia</taxon>
        <taxon>Copepoda</taxon>
        <taxon>Siphonostomatoida</taxon>
        <taxon>Caligidae</taxon>
        <taxon>Caligus</taxon>
    </lineage>
</organism>
<feature type="repeat" description="TPR" evidence="1">
    <location>
        <begin position="81"/>
        <end position="114"/>
    </location>
</feature>
<gene>
    <name evidence="2" type="primary">TTC32</name>
</gene>
<dbReference type="InterPro" id="IPR011990">
    <property type="entry name" value="TPR-like_helical_dom_sf"/>
</dbReference>
<dbReference type="Pfam" id="PF13432">
    <property type="entry name" value="TPR_16"/>
    <property type="match status" value="1"/>
</dbReference>
<proteinExistence type="evidence at transcript level"/>
<protein>
    <submittedName>
        <fullName evidence="2">Tetratricopeptide repeat protein 32</fullName>
    </submittedName>
</protein>
<dbReference type="InterPro" id="IPR019734">
    <property type="entry name" value="TPR_rpt"/>
</dbReference>
<dbReference type="Gene3D" id="1.25.40.10">
    <property type="entry name" value="Tetratricopeptide repeat domain"/>
    <property type="match status" value="1"/>
</dbReference>
<dbReference type="SUPFAM" id="SSF48452">
    <property type="entry name" value="TPR-like"/>
    <property type="match status" value="1"/>
</dbReference>
<dbReference type="SMART" id="SM00028">
    <property type="entry name" value="TPR"/>
    <property type="match status" value="2"/>
</dbReference>
<dbReference type="EMBL" id="BT081080">
    <property type="protein sequence ID" value="ACO15504.1"/>
    <property type="molecule type" value="mRNA"/>
</dbReference>
<keyword evidence="1" id="KW-0802">TPR repeat</keyword>
<dbReference type="PANTHER" id="PTHR47059:SF1">
    <property type="entry name" value="TETRATRICOPEPTIDE REPEAT PROTEIN 32"/>
    <property type="match status" value="1"/>
</dbReference>
<feature type="repeat" description="TPR" evidence="1">
    <location>
        <begin position="47"/>
        <end position="80"/>
    </location>
</feature>
<evidence type="ECO:0000256" key="1">
    <source>
        <dbReference type="PROSITE-ProRule" id="PRU00339"/>
    </source>
</evidence>